<accession>A0ABN1G815</accession>
<dbReference type="Pfam" id="PF13556">
    <property type="entry name" value="HTH_30"/>
    <property type="match status" value="1"/>
</dbReference>
<dbReference type="EMBL" id="BAAAHE010000005">
    <property type="protein sequence ID" value="GAA0605924.1"/>
    <property type="molecule type" value="Genomic_DNA"/>
</dbReference>
<evidence type="ECO:0000259" key="2">
    <source>
        <dbReference type="Pfam" id="PF13556"/>
    </source>
</evidence>
<keyword evidence="6" id="KW-1185">Reference proteome</keyword>
<dbReference type="InterPro" id="IPR051448">
    <property type="entry name" value="CdaR-like_regulators"/>
</dbReference>
<sequence length="425" mass="44610">MSGGADLTAAAQIAAAVRRLAASREALTADLVALFAAEIAPLQHDDPMRTLLAASTDESVAAGLYVLEQGVDPRLLGAPPAALAYARRLAQRGIPVSALLRAYRLGHAAFIEAALSELAADPDCSPAETAAAGVHLLRVSTAYVDSVSELLVGAYEEERATWTEHRSFVRTARIQALLEGGPVDLAATETALGYRIGQTHLAALLWFDAPAAEPGEQLRRLEQLTAAAAAVHGGQHLFLPTDEASASVWIGVPDELEDLDDLVKVLGAPAATPGEPAPRVALGRPEFGAEGFRATHRQADQARSVALAAGPAAAAVTSFSDVGAIALLCGDLAATRVWVADTLGALAVDDEDTERLRETVRVFLNLGSSHTAAARTLNLHKNSVQYRIAKAEALRGRPFRTDRADIELALRACRVLGPAVLRPPT</sequence>
<dbReference type="Pfam" id="PF14361">
    <property type="entry name" value="RsbRD_N"/>
    <property type="match status" value="1"/>
</dbReference>
<dbReference type="Proteomes" id="UP001500957">
    <property type="component" value="Unassembled WGS sequence"/>
</dbReference>
<dbReference type="RefSeq" id="WP_344601195.1">
    <property type="nucleotide sequence ID" value="NZ_BAAAHE010000005.1"/>
</dbReference>
<evidence type="ECO:0000256" key="1">
    <source>
        <dbReference type="ARBA" id="ARBA00006754"/>
    </source>
</evidence>
<reference evidence="5 6" key="1">
    <citation type="journal article" date="2019" name="Int. J. Syst. Evol. Microbiol.">
        <title>The Global Catalogue of Microorganisms (GCM) 10K type strain sequencing project: providing services to taxonomists for standard genome sequencing and annotation.</title>
        <authorList>
            <consortium name="The Broad Institute Genomics Platform"/>
            <consortium name="The Broad Institute Genome Sequencing Center for Infectious Disease"/>
            <person name="Wu L."/>
            <person name="Ma J."/>
        </authorList>
    </citation>
    <scope>NUCLEOTIDE SEQUENCE [LARGE SCALE GENOMIC DNA]</scope>
    <source>
        <strain evidence="5 6">JCM 10671</strain>
    </source>
</reference>
<dbReference type="InterPro" id="IPR025736">
    <property type="entry name" value="PucR_C-HTH_dom"/>
</dbReference>
<protein>
    <submittedName>
        <fullName evidence="5">Helix-turn-helix domain-containing protein</fullName>
    </submittedName>
</protein>
<dbReference type="Gene3D" id="1.10.10.2840">
    <property type="entry name" value="PucR C-terminal helix-turn-helix domain"/>
    <property type="match status" value="1"/>
</dbReference>
<comment type="caution">
    <text evidence="5">The sequence shown here is derived from an EMBL/GenBank/DDBJ whole genome shotgun (WGS) entry which is preliminary data.</text>
</comment>
<evidence type="ECO:0000313" key="6">
    <source>
        <dbReference type="Proteomes" id="UP001500957"/>
    </source>
</evidence>
<dbReference type="PANTHER" id="PTHR33744">
    <property type="entry name" value="CARBOHYDRATE DIACID REGULATOR"/>
    <property type="match status" value="1"/>
</dbReference>
<feature type="domain" description="RsbT co-antagonist protein RsbRD N-terminal" evidence="3">
    <location>
        <begin position="25"/>
        <end position="167"/>
    </location>
</feature>
<proteinExistence type="inferred from homology"/>
<dbReference type="InterPro" id="IPR042070">
    <property type="entry name" value="PucR_C-HTH_sf"/>
</dbReference>
<organism evidence="5 6">
    <name type="scientific">Sporichthya brevicatena</name>
    <dbReference type="NCBI Taxonomy" id="171442"/>
    <lineage>
        <taxon>Bacteria</taxon>
        <taxon>Bacillati</taxon>
        <taxon>Actinomycetota</taxon>
        <taxon>Actinomycetes</taxon>
        <taxon>Sporichthyales</taxon>
        <taxon>Sporichthyaceae</taxon>
        <taxon>Sporichthya</taxon>
    </lineage>
</organism>
<dbReference type="InterPro" id="IPR041522">
    <property type="entry name" value="CdaR_GGDEF"/>
</dbReference>
<feature type="domain" description="CdaR GGDEF-like" evidence="4">
    <location>
        <begin position="184"/>
        <end position="304"/>
    </location>
</feature>
<name>A0ABN1G815_9ACTN</name>
<gene>
    <name evidence="5" type="ORF">GCM10009547_04790</name>
</gene>
<dbReference type="InterPro" id="IPR025751">
    <property type="entry name" value="RsbRD_N_dom"/>
</dbReference>
<evidence type="ECO:0000313" key="5">
    <source>
        <dbReference type="EMBL" id="GAA0605924.1"/>
    </source>
</evidence>
<evidence type="ECO:0000259" key="3">
    <source>
        <dbReference type="Pfam" id="PF14361"/>
    </source>
</evidence>
<evidence type="ECO:0000259" key="4">
    <source>
        <dbReference type="Pfam" id="PF17853"/>
    </source>
</evidence>
<feature type="domain" description="PucR C-terminal helix-turn-helix" evidence="2">
    <location>
        <begin position="356"/>
        <end position="412"/>
    </location>
</feature>
<dbReference type="PANTHER" id="PTHR33744:SF1">
    <property type="entry name" value="DNA-BINDING TRANSCRIPTIONAL ACTIVATOR ADER"/>
    <property type="match status" value="1"/>
</dbReference>
<comment type="similarity">
    <text evidence="1">Belongs to the CdaR family.</text>
</comment>
<dbReference type="Pfam" id="PF17853">
    <property type="entry name" value="GGDEF_2"/>
    <property type="match status" value="1"/>
</dbReference>